<dbReference type="Pfam" id="PF00923">
    <property type="entry name" value="TAL_FSA"/>
    <property type="match status" value="1"/>
</dbReference>
<dbReference type="PANTHER" id="PTHR10683:SF40">
    <property type="entry name" value="FRUCTOSE-6-PHOSPHATE ALDOLASE 1-RELATED"/>
    <property type="match status" value="1"/>
</dbReference>
<dbReference type="InterPro" id="IPR013785">
    <property type="entry name" value="Aldolase_TIM"/>
</dbReference>
<proteinExistence type="predicted"/>
<dbReference type="PROSITE" id="PS01054">
    <property type="entry name" value="TRANSALDOLASE_1"/>
    <property type="match status" value="1"/>
</dbReference>
<name>A0ABV3P7Q7_9ACTN</name>
<dbReference type="Gene3D" id="3.20.20.70">
    <property type="entry name" value="Aldolase class I"/>
    <property type="match status" value="1"/>
</dbReference>
<protein>
    <submittedName>
        <fullName evidence="2">Transaldolase family protein</fullName>
    </submittedName>
</protein>
<evidence type="ECO:0000256" key="1">
    <source>
        <dbReference type="ARBA" id="ARBA00023270"/>
    </source>
</evidence>
<comment type="caution">
    <text evidence="2">The sequence shown here is derived from an EMBL/GenBank/DDBJ whole genome shotgun (WGS) entry which is preliminary data.</text>
</comment>
<dbReference type="Proteomes" id="UP001555826">
    <property type="component" value="Unassembled WGS sequence"/>
</dbReference>
<keyword evidence="3" id="KW-1185">Reference proteome</keyword>
<keyword evidence="1" id="KW-0704">Schiff base</keyword>
<dbReference type="EMBL" id="JBFNQN010000008">
    <property type="protein sequence ID" value="MEW9265659.1"/>
    <property type="molecule type" value="Genomic_DNA"/>
</dbReference>
<dbReference type="RefSeq" id="WP_367638789.1">
    <property type="nucleotide sequence ID" value="NZ_JBFNQN010000008.1"/>
</dbReference>
<reference evidence="2 3" key="1">
    <citation type="submission" date="2024-07" db="EMBL/GenBank/DDBJ databases">
        <authorList>
            <person name="Thanompreechachai J."/>
            <person name="Duangmal K."/>
        </authorList>
    </citation>
    <scope>NUCLEOTIDE SEQUENCE [LARGE SCALE GENOMIC DNA]</scope>
    <source>
        <strain evidence="2 3">KCTC 19886</strain>
    </source>
</reference>
<sequence length="215" mass="22734">MRFYADSADVERVEALLRAGLVSGVTSNPAILDRADRGAGDFPELYSRYVAAGAEEVFFQTWGSSPSEMVANASRITDLGDRVVVKLTATRAGFSAAAVLRRAGVPTLITAVNTVAQAAMSAQVGAAWIAPYFGQIADRTGEPPVGLVGAMHAALRDSPTQVLLASVRNPQAVEQALAVGIRAFTAHPDVLDACQTDEHSERAHATFEDLVLRRA</sequence>
<organism evidence="2 3">
    <name type="scientific">Kineococcus endophyticus</name>
    <dbReference type="NCBI Taxonomy" id="1181883"/>
    <lineage>
        <taxon>Bacteria</taxon>
        <taxon>Bacillati</taxon>
        <taxon>Actinomycetota</taxon>
        <taxon>Actinomycetes</taxon>
        <taxon>Kineosporiales</taxon>
        <taxon>Kineosporiaceae</taxon>
        <taxon>Kineococcus</taxon>
    </lineage>
</organism>
<dbReference type="PANTHER" id="PTHR10683">
    <property type="entry name" value="TRANSALDOLASE"/>
    <property type="match status" value="1"/>
</dbReference>
<evidence type="ECO:0000313" key="2">
    <source>
        <dbReference type="EMBL" id="MEW9265659.1"/>
    </source>
</evidence>
<dbReference type="SUPFAM" id="SSF51569">
    <property type="entry name" value="Aldolase"/>
    <property type="match status" value="1"/>
</dbReference>
<dbReference type="InterPro" id="IPR018225">
    <property type="entry name" value="Transaldolase_AS"/>
</dbReference>
<gene>
    <name evidence="2" type="ORF">AB1207_12945</name>
</gene>
<accession>A0ABV3P7Q7</accession>
<dbReference type="InterPro" id="IPR001585">
    <property type="entry name" value="TAL/FSA"/>
</dbReference>
<evidence type="ECO:0000313" key="3">
    <source>
        <dbReference type="Proteomes" id="UP001555826"/>
    </source>
</evidence>